<accession>A0ABW9ZQ77</accession>
<evidence type="ECO:0000259" key="2">
    <source>
        <dbReference type="Pfam" id="PF09832"/>
    </source>
</evidence>
<dbReference type="InterPro" id="IPR018637">
    <property type="entry name" value="DUF2059"/>
</dbReference>
<sequence>MKRPLFICLLFLIPFLAPAQKAEPSQQTKVSESKQEKIKLLMETTGSAKLSLQMMSSLVQSMKIRYPNVDNAFWEEFLKESKTEDLMGLMLPVYDKYLTEPDIDALLVFYNSPVGKKFTSSMPFILKESMEIGESWGRQVGEKVMSKLKAKGYIKEK</sequence>
<evidence type="ECO:0000256" key="1">
    <source>
        <dbReference type="SAM" id="SignalP"/>
    </source>
</evidence>
<gene>
    <name evidence="3" type="ORF">GWC95_04925</name>
</gene>
<keyword evidence="4" id="KW-1185">Reference proteome</keyword>
<protein>
    <submittedName>
        <fullName evidence="3">DUF2059 domain-containing protein</fullName>
    </submittedName>
</protein>
<reference evidence="3 4" key="1">
    <citation type="submission" date="2020-01" db="EMBL/GenBank/DDBJ databases">
        <title>Genome analysis.</title>
        <authorList>
            <person name="Wu S."/>
            <person name="Wang G."/>
        </authorList>
    </citation>
    <scope>NUCLEOTIDE SEQUENCE [LARGE SCALE GENOMIC DNA]</scope>
    <source>
        <strain evidence="3 4">SYL130</strain>
    </source>
</reference>
<feature type="domain" description="DUF2059" evidence="2">
    <location>
        <begin position="84"/>
        <end position="141"/>
    </location>
</feature>
<feature type="signal peptide" evidence="1">
    <location>
        <begin position="1"/>
        <end position="19"/>
    </location>
</feature>
<dbReference type="EMBL" id="JAACJS010000006">
    <property type="protein sequence ID" value="NCI49256.1"/>
    <property type="molecule type" value="Genomic_DNA"/>
</dbReference>
<proteinExistence type="predicted"/>
<organism evidence="3 4">
    <name type="scientific">Sediminibacterium roseum</name>
    <dbReference type="NCBI Taxonomy" id="1978412"/>
    <lineage>
        <taxon>Bacteria</taxon>
        <taxon>Pseudomonadati</taxon>
        <taxon>Bacteroidota</taxon>
        <taxon>Chitinophagia</taxon>
        <taxon>Chitinophagales</taxon>
        <taxon>Chitinophagaceae</taxon>
        <taxon>Sediminibacterium</taxon>
    </lineage>
</organism>
<dbReference type="RefSeq" id="WP_161817586.1">
    <property type="nucleotide sequence ID" value="NZ_JAACJS010000006.1"/>
</dbReference>
<evidence type="ECO:0000313" key="4">
    <source>
        <dbReference type="Proteomes" id="UP000753802"/>
    </source>
</evidence>
<evidence type="ECO:0000313" key="3">
    <source>
        <dbReference type="EMBL" id="NCI49256.1"/>
    </source>
</evidence>
<feature type="chain" id="PRO_5045538882" evidence="1">
    <location>
        <begin position="20"/>
        <end position="157"/>
    </location>
</feature>
<comment type="caution">
    <text evidence="3">The sequence shown here is derived from an EMBL/GenBank/DDBJ whole genome shotgun (WGS) entry which is preliminary data.</text>
</comment>
<dbReference type="Pfam" id="PF09832">
    <property type="entry name" value="DUF2059"/>
    <property type="match status" value="1"/>
</dbReference>
<name>A0ABW9ZQ77_9BACT</name>
<dbReference type="Proteomes" id="UP000753802">
    <property type="component" value="Unassembled WGS sequence"/>
</dbReference>
<keyword evidence="1" id="KW-0732">Signal</keyword>